<dbReference type="Proteomes" id="UP001642464">
    <property type="component" value="Unassembled WGS sequence"/>
</dbReference>
<dbReference type="Gene3D" id="1.10.287.110">
    <property type="entry name" value="DnaJ domain"/>
    <property type="match status" value="1"/>
</dbReference>
<feature type="domain" description="J" evidence="1">
    <location>
        <begin position="15"/>
        <end position="86"/>
    </location>
</feature>
<dbReference type="EMBL" id="CAXAMM010012558">
    <property type="protein sequence ID" value="CAK9029169.1"/>
    <property type="molecule type" value="Genomic_DNA"/>
</dbReference>
<evidence type="ECO:0000313" key="3">
    <source>
        <dbReference type="Proteomes" id="UP001642464"/>
    </source>
</evidence>
<dbReference type="CDD" id="cd06257">
    <property type="entry name" value="DnaJ"/>
    <property type="match status" value="1"/>
</dbReference>
<keyword evidence="3" id="KW-1185">Reference proteome</keyword>
<protein>
    <recommendedName>
        <fullName evidence="1">J domain-containing protein</fullName>
    </recommendedName>
</protein>
<dbReference type="SUPFAM" id="SSF46565">
    <property type="entry name" value="Chaperone J-domain"/>
    <property type="match status" value="1"/>
</dbReference>
<evidence type="ECO:0000313" key="2">
    <source>
        <dbReference type="EMBL" id="CAK9029169.1"/>
    </source>
</evidence>
<dbReference type="PROSITE" id="PS50076">
    <property type="entry name" value="DNAJ_2"/>
    <property type="match status" value="1"/>
</dbReference>
<gene>
    <name evidence="2" type="ORF">SCF082_LOCUS18663</name>
</gene>
<organism evidence="2 3">
    <name type="scientific">Durusdinium trenchii</name>
    <dbReference type="NCBI Taxonomy" id="1381693"/>
    <lineage>
        <taxon>Eukaryota</taxon>
        <taxon>Sar</taxon>
        <taxon>Alveolata</taxon>
        <taxon>Dinophyceae</taxon>
        <taxon>Suessiales</taxon>
        <taxon>Symbiodiniaceae</taxon>
        <taxon>Durusdinium</taxon>
    </lineage>
</organism>
<reference evidence="2 3" key="1">
    <citation type="submission" date="2024-02" db="EMBL/GenBank/DDBJ databases">
        <authorList>
            <person name="Chen Y."/>
            <person name="Shah S."/>
            <person name="Dougan E. K."/>
            <person name="Thang M."/>
            <person name="Chan C."/>
        </authorList>
    </citation>
    <scope>NUCLEOTIDE SEQUENCE [LARGE SCALE GENOMIC DNA]</scope>
</reference>
<comment type="caution">
    <text evidence="2">The sequence shown here is derived from an EMBL/GenBank/DDBJ whole genome shotgun (WGS) entry which is preliminary data.</text>
</comment>
<dbReference type="InterPro" id="IPR036869">
    <property type="entry name" value="J_dom_sf"/>
</dbReference>
<sequence length="159" mass="17576">MSFHATSAATKRLQALLVEFGLPANTTDVGALRASYHRLAKLHHPDRLPGRQAEANAEFAQLQARFAEAMQLLEKRHASLSYSKQSTSYIFSHGGLFYHDPYKWRLEKGYARAEALHATENAPQATLATKLKGLSLLACILGGAFYIFDRTATGSTSFF</sequence>
<proteinExistence type="predicted"/>
<accession>A0ABP0KTB0</accession>
<dbReference type="InterPro" id="IPR001623">
    <property type="entry name" value="DnaJ_domain"/>
</dbReference>
<name>A0ABP0KTB0_9DINO</name>
<evidence type="ECO:0000259" key="1">
    <source>
        <dbReference type="PROSITE" id="PS50076"/>
    </source>
</evidence>